<dbReference type="SUPFAM" id="SSF47413">
    <property type="entry name" value="lambda repressor-like DNA-binding domains"/>
    <property type="match status" value="1"/>
</dbReference>
<dbReference type="EMBL" id="CP009225">
    <property type="protein sequence ID" value="AKC63212.1"/>
    <property type="molecule type" value="Genomic_DNA"/>
</dbReference>
<dbReference type="RefSeq" id="WP_046340407.1">
    <property type="nucleotide sequence ID" value="NZ_CP009225.1"/>
</dbReference>
<protein>
    <submittedName>
        <fullName evidence="2">Putative transcriptional regulator</fullName>
    </submittedName>
</protein>
<name>A0A7U4JQ28_CLOSG</name>
<evidence type="ECO:0000259" key="1">
    <source>
        <dbReference type="PROSITE" id="PS50943"/>
    </source>
</evidence>
<evidence type="ECO:0000313" key="3">
    <source>
        <dbReference type="Proteomes" id="UP000033052"/>
    </source>
</evidence>
<dbReference type="GO" id="GO:0003677">
    <property type="term" value="F:DNA binding"/>
    <property type="evidence" value="ECO:0007669"/>
    <property type="project" value="InterPro"/>
</dbReference>
<dbReference type="Pfam" id="PF01381">
    <property type="entry name" value="HTH_3"/>
    <property type="match status" value="1"/>
</dbReference>
<dbReference type="CDD" id="cd00093">
    <property type="entry name" value="HTH_XRE"/>
    <property type="match status" value="1"/>
</dbReference>
<dbReference type="PROSITE" id="PS50943">
    <property type="entry name" value="HTH_CROC1"/>
    <property type="match status" value="1"/>
</dbReference>
<dbReference type="KEGG" id="cld:CLSPO_c24920"/>
<dbReference type="AlphaFoldDB" id="A0A7U4JQ28"/>
<dbReference type="InterPro" id="IPR010982">
    <property type="entry name" value="Lambda_DNA-bd_dom_sf"/>
</dbReference>
<dbReference type="InterPro" id="IPR001387">
    <property type="entry name" value="Cro/C1-type_HTH"/>
</dbReference>
<proteinExistence type="predicted"/>
<reference evidence="2 3" key="1">
    <citation type="journal article" date="2015" name="PLoS ONE">
        <title>A universal mariner transposon system for forward genetic studies in the genus clostridium.</title>
        <authorList>
            <person name="Zhang Y."/>
            <person name="Grosse-Honebrink A."/>
            <person name="Minton N.P."/>
        </authorList>
    </citation>
    <scope>NUCLEOTIDE SEQUENCE [LARGE SCALE GENOMIC DNA]</scope>
    <source>
        <strain evidence="2 3">NCIMB 10696</strain>
    </source>
</reference>
<feature type="domain" description="HTH cro/C1-type" evidence="1">
    <location>
        <begin position="10"/>
        <end position="65"/>
    </location>
</feature>
<sequence length="124" mass="14156">MEISELGLNIKKFRKQKGWSLSKLKQESGVGYATLHDIENGKSKKMNSKNLEKVAKALNVTTNELLGIDIVEYTVTDLEETLKIILQSDELEIDGLTVTENEKEELKDFFSLAVNSIKRRRKKE</sequence>
<dbReference type="GeneID" id="92939146"/>
<dbReference type="Gene3D" id="1.10.260.40">
    <property type="entry name" value="lambda repressor-like DNA-binding domains"/>
    <property type="match status" value="1"/>
</dbReference>
<evidence type="ECO:0000313" key="2">
    <source>
        <dbReference type="EMBL" id="AKC63212.1"/>
    </source>
</evidence>
<accession>A0A7U4JQ28</accession>
<dbReference type="Proteomes" id="UP000033052">
    <property type="component" value="Chromosome"/>
</dbReference>
<dbReference type="SMART" id="SM00530">
    <property type="entry name" value="HTH_XRE"/>
    <property type="match status" value="1"/>
</dbReference>
<organism evidence="2 3">
    <name type="scientific">Clostridium sporogenes</name>
    <dbReference type="NCBI Taxonomy" id="1509"/>
    <lineage>
        <taxon>Bacteria</taxon>
        <taxon>Bacillati</taxon>
        <taxon>Bacillota</taxon>
        <taxon>Clostridia</taxon>
        <taxon>Eubacteriales</taxon>
        <taxon>Clostridiaceae</taxon>
        <taxon>Clostridium</taxon>
    </lineage>
</organism>
<gene>
    <name evidence="2" type="ORF">CLSPO_c24920</name>
</gene>